<comment type="caution">
    <text evidence="8">The sequence shown here is derived from an EMBL/GenBank/DDBJ whole genome shotgun (WGS) entry which is preliminary data.</text>
</comment>
<dbReference type="PRINTS" id="PR00834">
    <property type="entry name" value="PROTEASES2C"/>
</dbReference>
<organism evidence="8 9">
    <name type="scientific">Rhodocista pekingensis</name>
    <dbReference type="NCBI Taxonomy" id="201185"/>
    <lineage>
        <taxon>Bacteria</taxon>
        <taxon>Pseudomonadati</taxon>
        <taxon>Pseudomonadota</taxon>
        <taxon>Alphaproteobacteria</taxon>
        <taxon>Rhodospirillales</taxon>
        <taxon>Azospirillaceae</taxon>
        <taxon>Rhodocista</taxon>
    </lineage>
</organism>
<dbReference type="InterPro" id="IPR036034">
    <property type="entry name" value="PDZ_sf"/>
</dbReference>
<evidence type="ECO:0000313" key="8">
    <source>
        <dbReference type="EMBL" id="MFC7331554.1"/>
    </source>
</evidence>
<dbReference type="PANTHER" id="PTHR22939:SF129">
    <property type="entry name" value="SERINE PROTEASE HTRA2, MITOCHONDRIAL"/>
    <property type="match status" value="1"/>
</dbReference>
<evidence type="ECO:0000259" key="7">
    <source>
        <dbReference type="PROSITE" id="PS50106"/>
    </source>
</evidence>
<feature type="domain" description="PDZ" evidence="7">
    <location>
        <begin position="367"/>
        <end position="418"/>
    </location>
</feature>
<dbReference type="PROSITE" id="PS50106">
    <property type="entry name" value="PDZ"/>
    <property type="match status" value="2"/>
</dbReference>
<proteinExistence type="inferred from homology"/>
<dbReference type="Pfam" id="PF13180">
    <property type="entry name" value="PDZ_2"/>
    <property type="match status" value="2"/>
</dbReference>
<dbReference type="InterPro" id="IPR001940">
    <property type="entry name" value="Peptidase_S1C"/>
</dbReference>
<dbReference type="Proteomes" id="UP001596456">
    <property type="component" value="Unassembled WGS sequence"/>
</dbReference>
<evidence type="ECO:0000256" key="4">
    <source>
        <dbReference type="ARBA" id="ARBA00022737"/>
    </source>
</evidence>
<keyword evidence="5" id="KW-0378">Hydrolase</keyword>
<keyword evidence="2" id="KW-0645">Protease</keyword>
<dbReference type="Pfam" id="PF13365">
    <property type="entry name" value="Trypsin_2"/>
    <property type="match status" value="1"/>
</dbReference>
<evidence type="ECO:0000313" key="9">
    <source>
        <dbReference type="Proteomes" id="UP001596456"/>
    </source>
</evidence>
<keyword evidence="4" id="KW-0677">Repeat</keyword>
<evidence type="ECO:0000256" key="6">
    <source>
        <dbReference type="ARBA" id="ARBA00022825"/>
    </source>
</evidence>
<dbReference type="SUPFAM" id="SSF50494">
    <property type="entry name" value="Trypsin-like serine proteases"/>
    <property type="match status" value="1"/>
</dbReference>
<reference evidence="9" key="1">
    <citation type="journal article" date="2019" name="Int. J. Syst. Evol. Microbiol.">
        <title>The Global Catalogue of Microorganisms (GCM) 10K type strain sequencing project: providing services to taxonomists for standard genome sequencing and annotation.</title>
        <authorList>
            <consortium name="The Broad Institute Genomics Platform"/>
            <consortium name="The Broad Institute Genome Sequencing Center for Infectious Disease"/>
            <person name="Wu L."/>
            <person name="Ma J."/>
        </authorList>
    </citation>
    <scope>NUCLEOTIDE SEQUENCE [LARGE SCALE GENOMIC DNA]</scope>
    <source>
        <strain evidence="9">CGMCC 1.16275</strain>
    </source>
</reference>
<accession>A0ABW2KQ47</accession>
<feature type="domain" description="PDZ" evidence="7">
    <location>
        <begin position="257"/>
        <end position="323"/>
    </location>
</feature>
<dbReference type="InterPro" id="IPR001478">
    <property type="entry name" value="PDZ"/>
</dbReference>
<name>A0ABW2KQ47_9PROT</name>
<evidence type="ECO:0000256" key="5">
    <source>
        <dbReference type="ARBA" id="ARBA00022801"/>
    </source>
</evidence>
<dbReference type="InterPro" id="IPR011782">
    <property type="entry name" value="Pept_S1C_Do"/>
</dbReference>
<dbReference type="InterPro" id="IPR009003">
    <property type="entry name" value="Peptidase_S1_PA"/>
</dbReference>
<dbReference type="SMART" id="SM00228">
    <property type="entry name" value="PDZ"/>
    <property type="match status" value="2"/>
</dbReference>
<keyword evidence="6" id="KW-0720">Serine protease</keyword>
<dbReference type="NCBIfam" id="TIGR02037">
    <property type="entry name" value="degP_htrA_DO"/>
    <property type="match status" value="1"/>
</dbReference>
<dbReference type="RefSeq" id="WP_377355400.1">
    <property type="nucleotide sequence ID" value="NZ_JBHTCM010000003.1"/>
</dbReference>
<dbReference type="Gene3D" id="2.30.42.10">
    <property type="match status" value="2"/>
</dbReference>
<evidence type="ECO:0000256" key="1">
    <source>
        <dbReference type="ARBA" id="ARBA00010541"/>
    </source>
</evidence>
<evidence type="ECO:0000256" key="2">
    <source>
        <dbReference type="ARBA" id="ARBA00022670"/>
    </source>
</evidence>
<dbReference type="CDD" id="cd10839">
    <property type="entry name" value="cpPDZ1_DegP-like"/>
    <property type="match status" value="1"/>
</dbReference>
<dbReference type="EMBL" id="JBHTCM010000003">
    <property type="protein sequence ID" value="MFC7331554.1"/>
    <property type="molecule type" value="Genomic_DNA"/>
</dbReference>
<gene>
    <name evidence="8" type="ORF">ACFQPS_00130</name>
</gene>
<keyword evidence="3" id="KW-0732">Signal</keyword>
<protein>
    <submittedName>
        <fullName evidence="8">DegQ family serine endoprotease</fullName>
    </submittedName>
</protein>
<dbReference type="Gene3D" id="2.40.10.120">
    <property type="match status" value="1"/>
</dbReference>
<keyword evidence="9" id="KW-1185">Reference proteome</keyword>
<evidence type="ECO:0000256" key="3">
    <source>
        <dbReference type="ARBA" id="ARBA00022729"/>
    </source>
</evidence>
<dbReference type="PANTHER" id="PTHR22939">
    <property type="entry name" value="SERINE PROTEASE FAMILY S1C HTRA-RELATED"/>
    <property type="match status" value="1"/>
</dbReference>
<dbReference type="SUPFAM" id="SSF50156">
    <property type="entry name" value="PDZ domain-like"/>
    <property type="match status" value="2"/>
</dbReference>
<sequence length="441" mass="46226">MPDTREQIQLSFAPVVKQVTPAVVNIYTTRTVRQRVSPLFDDPLFRRFFGDALGGVPRERMEASLGSGVIVSADGLIITNAHVIQGSDQIQVVLADRREFPAKLVSQDERVDLAVLRIDTKGEQLPFLHLRDSDDLEVGDLVLAIGNPFGVGQTVTSGIVSAVARTAAGVSDYNFFIQTDAAINPGNSGGALVTMDGRLIGINSAIYSRSGGSIGIGFAIPSNMVRTVIDAVAAGGKLVRPWIGADGQAVTADLAAGLNLVRPGGVLINQVRPGGPADKAGLRRGDVITGVNGREVDGPDALRYRIATLPIGGKATLTVLRGGKEQQLTLGLIAPPEDPPREVTTLQGRTPLAGAEVGNLNPALIEEIGFSGAQDGVVVLQVARGSPAAMTGLRPGDVILRINGTAITRVRDLSAELARRARSWTIDVQRGDQVLTTTVGG</sequence>
<comment type="similarity">
    <text evidence="1">Belongs to the peptidase S1C family.</text>
</comment>